<evidence type="ECO:0000256" key="5">
    <source>
        <dbReference type="ARBA" id="ARBA00022729"/>
    </source>
</evidence>
<reference evidence="9" key="1">
    <citation type="submission" date="2019-08" db="EMBL/GenBank/DDBJ databases">
        <authorList>
            <person name="Kucharzyk K."/>
            <person name="Murdoch R.W."/>
            <person name="Higgins S."/>
            <person name="Loffler F."/>
        </authorList>
    </citation>
    <scope>NUCLEOTIDE SEQUENCE</scope>
</reference>
<dbReference type="SUPFAM" id="SSF51126">
    <property type="entry name" value="Pectin lyase-like"/>
    <property type="match status" value="1"/>
</dbReference>
<comment type="subcellular location">
    <subcellularLocation>
        <location evidence="1">Cell envelope</location>
    </subcellularLocation>
    <subcellularLocation>
        <location evidence="2">Cell outer membrane</location>
    </subcellularLocation>
    <subcellularLocation>
        <location evidence="3">Secreted</location>
    </subcellularLocation>
</comment>
<evidence type="ECO:0000313" key="9">
    <source>
        <dbReference type="EMBL" id="MPL78107.1"/>
    </source>
</evidence>
<evidence type="ECO:0000256" key="2">
    <source>
        <dbReference type="ARBA" id="ARBA00004442"/>
    </source>
</evidence>
<dbReference type="PANTHER" id="PTHR11319:SF35">
    <property type="entry name" value="OUTER MEMBRANE PROTEIN PMPC-RELATED"/>
    <property type="match status" value="1"/>
</dbReference>
<keyword evidence="5" id="KW-0732">Signal</keyword>
<dbReference type="InterPro" id="IPR011050">
    <property type="entry name" value="Pectin_lyase_fold/virulence"/>
</dbReference>
<sequence length="658" mass="72271">MKKEHNIKIFILLFFVSVILSFGTVSAAYNTINGSNFDDIQNTIDSSNSGDTILLGNKTYYSNTNSNINLNSNNIIIKGQSSSSKAILDGSGSQTQIMVIRGNNVRLENLIFRNAKTNIFGGAISTSSANLNIVNCDFINNNALNGGAIYSTANLNIFGATFTNNRAINGGAIYSSSGLTIDKSTFFNNHASSNGGGIYTSSKTSIKGNSKFNSNSAHKGAAIFSKKNSLTIAKTVKFNKNKASIGLSTSLVNKVVQYGKTKLKVKVNGYNNNIKIGGDVPIWADNYKSVKINGKTAKKYVVKPGTKFKLYVNGKAINTKFKSKTGSYVDINTYPTYEWKDFTFTATFNGGGIFNKSTTKFKFSARIANTDVYNMDKNKKSKRYYPYRKDKLQIKLSNGKIITKTIGQYASDNAYLLGAEKVPSNLRKFLWGYSGVADVNQSSISKQTLKILVSSSLKSKSSGAKGLLTPEKKLRAIQSWVGDNCVYLYEVPGGLIPPAGGAEVLKRINNKSIKNDTNCVGFSNLFVSLARTAGLPVSYINIPGHMIVAAYSIKNGKWYGVIIEPQTSSGNVYPNQDSFYQKGPMDIVWDSNGNKIIYYGIESVFGGDRTLDGVNYYSGLPIPLWDYQRLLDYSNYYNFAYNPNNVYKYVLCDVLYVY</sequence>
<keyword evidence="7" id="KW-0998">Cell outer membrane</keyword>
<dbReference type="Pfam" id="PF02415">
    <property type="entry name" value="Chlam_PMP"/>
    <property type="match status" value="2"/>
</dbReference>
<dbReference type="SUPFAM" id="SSF54001">
    <property type="entry name" value="Cysteine proteinases"/>
    <property type="match status" value="1"/>
</dbReference>
<dbReference type="GO" id="GO:0009279">
    <property type="term" value="C:cell outer membrane"/>
    <property type="evidence" value="ECO:0007669"/>
    <property type="project" value="UniProtKB-SubCell"/>
</dbReference>
<evidence type="ECO:0000259" key="8">
    <source>
        <dbReference type="Pfam" id="PF01841"/>
    </source>
</evidence>
<evidence type="ECO:0000256" key="4">
    <source>
        <dbReference type="ARBA" id="ARBA00022525"/>
    </source>
</evidence>
<evidence type="ECO:0000256" key="6">
    <source>
        <dbReference type="ARBA" id="ARBA00023136"/>
    </source>
</evidence>
<dbReference type="InterPro" id="IPR002931">
    <property type="entry name" value="Transglutaminase-like"/>
</dbReference>
<dbReference type="InterPro" id="IPR012334">
    <property type="entry name" value="Pectin_lyas_fold"/>
</dbReference>
<dbReference type="AlphaFoldDB" id="A0A644UGI5"/>
<evidence type="ECO:0000256" key="7">
    <source>
        <dbReference type="ARBA" id="ARBA00023237"/>
    </source>
</evidence>
<dbReference type="GO" id="GO:0005576">
    <property type="term" value="C:extracellular region"/>
    <property type="evidence" value="ECO:0007669"/>
    <property type="project" value="UniProtKB-SubCell"/>
</dbReference>
<dbReference type="InterPro" id="IPR038765">
    <property type="entry name" value="Papain-like_cys_pep_sf"/>
</dbReference>
<feature type="domain" description="Transglutaminase-like" evidence="8">
    <location>
        <begin position="466"/>
        <end position="540"/>
    </location>
</feature>
<dbReference type="PANTHER" id="PTHR11319">
    <property type="entry name" value="G PROTEIN-COUPLED RECEPTOR-RELATED"/>
    <property type="match status" value="1"/>
</dbReference>
<gene>
    <name evidence="9" type="ORF">SDC9_23971</name>
</gene>
<proteinExistence type="predicted"/>
<name>A0A644UGI5_9ZZZZ</name>
<dbReference type="Pfam" id="PF01841">
    <property type="entry name" value="Transglut_core"/>
    <property type="match status" value="1"/>
</dbReference>
<organism evidence="9">
    <name type="scientific">bioreactor metagenome</name>
    <dbReference type="NCBI Taxonomy" id="1076179"/>
    <lineage>
        <taxon>unclassified sequences</taxon>
        <taxon>metagenomes</taxon>
        <taxon>ecological metagenomes</taxon>
    </lineage>
</organism>
<keyword evidence="6" id="KW-0472">Membrane</keyword>
<keyword evidence="4" id="KW-0964">Secreted</keyword>
<dbReference type="EMBL" id="VSSQ01000113">
    <property type="protein sequence ID" value="MPL78107.1"/>
    <property type="molecule type" value="Genomic_DNA"/>
</dbReference>
<dbReference type="NCBIfam" id="TIGR01376">
    <property type="entry name" value="POMP_repeat"/>
    <property type="match status" value="3"/>
</dbReference>
<comment type="caution">
    <text evidence="9">The sequence shown here is derived from an EMBL/GenBank/DDBJ whole genome shotgun (WGS) entry which is preliminary data.</text>
</comment>
<evidence type="ECO:0000256" key="1">
    <source>
        <dbReference type="ARBA" id="ARBA00004196"/>
    </source>
</evidence>
<dbReference type="Gene3D" id="2.160.20.10">
    <property type="entry name" value="Single-stranded right-handed beta-helix, Pectin lyase-like"/>
    <property type="match status" value="1"/>
</dbReference>
<protein>
    <recommendedName>
        <fullName evidence="8">Transglutaminase-like domain-containing protein</fullName>
    </recommendedName>
</protein>
<evidence type="ECO:0000256" key="3">
    <source>
        <dbReference type="ARBA" id="ARBA00004613"/>
    </source>
</evidence>
<dbReference type="InterPro" id="IPR003368">
    <property type="entry name" value="POMP_repeat"/>
</dbReference>
<accession>A0A644UGI5</accession>